<dbReference type="PRINTS" id="PR01607">
    <property type="entry name" value="APYRASEFAMLY"/>
</dbReference>
<feature type="chain" id="PRO_5005147919" description="5'-Nucleotidase C-terminal domain-containing protein" evidence="2">
    <location>
        <begin position="21"/>
        <end position="479"/>
    </location>
</feature>
<dbReference type="SUPFAM" id="SSF55816">
    <property type="entry name" value="5'-nucleotidase (syn. UDP-sugar hydrolase), C-terminal domain"/>
    <property type="match status" value="1"/>
</dbReference>
<comment type="similarity">
    <text evidence="2">Belongs to the 5'-nucleotidase family.</text>
</comment>
<feature type="domain" description="5'-Nucleotidase C-terminal" evidence="4">
    <location>
        <begin position="308"/>
        <end position="436"/>
    </location>
</feature>
<dbReference type="Gene3D" id="3.60.21.10">
    <property type="match status" value="1"/>
</dbReference>
<evidence type="ECO:0000256" key="1">
    <source>
        <dbReference type="ARBA" id="ARBA00022729"/>
    </source>
</evidence>
<feature type="signal peptide" evidence="2">
    <location>
        <begin position="1"/>
        <end position="20"/>
    </location>
</feature>
<dbReference type="InterPro" id="IPR036907">
    <property type="entry name" value="5'-Nucleotdase_C_sf"/>
</dbReference>
<dbReference type="Pfam" id="PF00149">
    <property type="entry name" value="Metallophos"/>
    <property type="match status" value="1"/>
</dbReference>
<name>U6R8E0_9BACT</name>
<dbReference type="SUPFAM" id="SSF56300">
    <property type="entry name" value="Metallo-dependent phosphatases"/>
    <property type="match status" value="1"/>
</dbReference>
<dbReference type="PANTHER" id="PTHR11575">
    <property type="entry name" value="5'-NUCLEOTIDASE-RELATED"/>
    <property type="match status" value="1"/>
</dbReference>
<dbReference type="GO" id="GO:0009166">
    <property type="term" value="P:nucleotide catabolic process"/>
    <property type="evidence" value="ECO:0007669"/>
    <property type="project" value="InterPro"/>
</dbReference>
<dbReference type="AlphaFoldDB" id="U6R8E0"/>
<dbReference type="Gene3D" id="3.90.780.10">
    <property type="entry name" value="5'-Nucleotidase, C-terminal domain"/>
    <property type="match status" value="1"/>
</dbReference>
<evidence type="ECO:0008006" key="7">
    <source>
        <dbReference type="Google" id="ProtNLM"/>
    </source>
</evidence>
<dbReference type="InterPro" id="IPR006179">
    <property type="entry name" value="5_nucleotidase/apyrase"/>
</dbReference>
<proteinExistence type="inferred from homology"/>
<keyword evidence="1 2" id="KW-0732">Signal</keyword>
<sequence length="479" mass="53742">MKKLSGFLLLFVFLCCSLSAKETQIIIFSTNDMHGSIDNFAKIASYIQKERAKNPNILILSGGDMFSGNPMVDQYPEKGFPMIDLMNRIGYQYEIFGNHEFDYGQEVLNRRMEQANFQFLCANMIVDEETAGIKQPQPYAFLQIGDTKICILGLIEVSKRRTGELLPATHPARLKGITFTEPVSTALKYKNLRSRCNLFVGLTHTGYNKDCEIAEAMPELDVIIGGHSHTRIDSTIVVNGVLISQAQSNLHYLGKTTITLEDNKVKEKKFELINMAKLKDEDTDIKQSIQKFRKDCHLDQVIAHATAQFNGKEPLGSLMTDAVADVHNLDFAFQNAGGVRIGQMAKGEITMAEIYQLDPFGNTVVVYQMTPAEIRTLLMNSYRKASKRADLLVSGMTYTIHTRDGKAVSVTIKDMNGNPLDENKQYKVGMNSYIASSYRFDHADPGHEMTATSSDALIEYLKQQKEITPQQPRTSIVEE</sequence>
<dbReference type="InterPro" id="IPR029052">
    <property type="entry name" value="Metallo-depent_PP-like"/>
</dbReference>
<protein>
    <recommendedName>
        <fullName evidence="7">5'-Nucleotidase C-terminal domain-containing protein</fullName>
    </recommendedName>
</protein>
<gene>
    <name evidence="5" type="ORF">HMPREF1534_03269</name>
</gene>
<dbReference type="EMBL" id="AQHY01000039">
    <property type="protein sequence ID" value="EOA52620.1"/>
    <property type="molecule type" value="Genomic_DNA"/>
</dbReference>
<evidence type="ECO:0000259" key="3">
    <source>
        <dbReference type="Pfam" id="PF00149"/>
    </source>
</evidence>
<dbReference type="GO" id="GO:0030288">
    <property type="term" value="C:outer membrane-bounded periplasmic space"/>
    <property type="evidence" value="ECO:0007669"/>
    <property type="project" value="TreeGrafter"/>
</dbReference>
<reference evidence="5 6" key="1">
    <citation type="submission" date="2013-04" db="EMBL/GenBank/DDBJ databases">
        <title>The Genome Sequence of Bacteroides massiliensis DSM 17679.</title>
        <authorList>
            <consortium name="The Broad Institute Genomics Platform"/>
            <person name="Earl A."/>
            <person name="Ward D."/>
            <person name="Feldgarden M."/>
            <person name="Gevers D."/>
            <person name="Martens E."/>
            <person name="Fenner L."/>
            <person name="Roux V."/>
            <person name="Mallet M.N."/>
            <person name="Raoult D."/>
            <person name="Walker B."/>
            <person name="Young S."/>
            <person name="Zeng Q."/>
            <person name="Gargeya S."/>
            <person name="Fitzgerald M."/>
            <person name="Haas B."/>
            <person name="Abouelleil A."/>
            <person name="Allen A.W."/>
            <person name="Alvarado L."/>
            <person name="Arachchi H.M."/>
            <person name="Berlin A.M."/>
            <person name="Chapman S.B."/>
            <person name="Gainer-Dewar J."/>
            <person name="Goldberg J."/>
            <person name="Griggs A."/>
            <person name="Gujja S."/>
            <person name="Hansen M."/>
            <person name="Howarth C."/>
            <person name="Imamovic A."/>
            <person name="Ireland A."/>
            <person name="Larimer J."/>
            <person name="McCowan C."/>
            <person name="Murphy C."/>
            <person name="Pearson M."/>
            <person name="Poon T.W."/>
            <person name="Priest M."/>
            <person name="Roberts A."/>
            <person name="Saif S."/>
            <person name="Shea T."/>
            <person name="Sisk P."/>
            <person name="Sykes S."/>
            <person name="Wortman J."/>
            <person name="Nusbaum C."/>
            <person name="Birren B."/>
        </authorList>
    </citation>
    <scope>NUCLEOTIDE SEQUENCE [LARGE SCALE GENOMIC DNA]</scope>
    <source>
        <strain evidence="6">B84634 / Timone 84634 / DSM 17679 / JCM 13223</strain>
    </source>
</reference>
<feature type="domain" description="Calcineurin-like phosphoesterase" evidence="3">
    <location>
        <begin position="30"/>
        <end position="230"/>
    </location>
</feature>
<dbReference type="GeneID" id="60060874"/>
<dbReference type="GO" id="GO:0016787">
    <property type="term" value="F:hydrolase activity"/>
    <property type="evidence" value="ECO:0007669"/>
    <property type="project" value="UniProtKB-KW"/>
</dbReference>
<keyword evidence="2" id="KW-0378">Hydrolase</keyword>
<comment type="caution">
    <text evidence="5">The sequence shown here is derived from an EMBL/GenBank/DDBJ whole genome shotgun (WGS) entry which is preliminary data.</text>
</comment>
<dbReference type="Proteomes" id="UP000017831">
    <property type="component" value="Unassembled WGS sequence"/>
</dbReference>
<evidence type="ECO:0000256" key="2">
    <source>
        <dbReference type="RuleBase" id="RU362119"/>
    </source>
</evidence>
<dbReference type="GO" id="GO:0000166">
    <property type="term" value="F:nucleotide binding"/>
    <property type="evidence" value="ECO:0007669"/>
    <property type="project" value="UniProtKB-KW"/>
</dbReference>
<evidence type="ECO:0000313" key="5">
    <source>
        <dbReference type="EMBL" id="EOA52620.1"/>
    </source>
</evidence>
<keyword evidence="2" id="KW-0547">Nucleotide-binding</keyword>
<dbReference type="PATRIC" id="fig|1121098.3.peg.3316"/>
<organism evidence="5 6">
    <name type="scientific">Phocaeicola massiliensis B84634 = Timone 84634 = DSM 17679 = JCM 13223</name>
    <dbReference type="NCBI Taxonomy" id="1121098"/>
    <lineage>
        <taxon>Bacteria</taxon>
        <taxon>Pseudomonadati</taxon>
        <taxon>Bacteroidota</taxon>
        <taxon>Bacteroidia</taxon>
        <taxon>Bacteroidales</taxon>
        <taxon>Bacteroidaceae</taxon>
        <taxon>Phocaeicola</taxon>
    </lineage>
</organism>
<dbReference type="InterPro" id="IPR008334">
    <property type="entry name" value="5'-Nucleotdase_C"/>
</dbReference>
<evidence type="ECO:0000313" key="6">
    <source>
        <dbReference type="Proteomes" id="UP000017831"/>
    </source>
</evidence>
<dbReference type="OrthoDB" id="9775118at2"/>
<evidence type="ECO:0000259" key="4">
    <source>
        <dbReference type="Pfam" id="PF02872"/>
    </source>
</evidence>
<keyword evidence="6" id="KW-1185">Reference proteome</keyword>
<dbReference type="CDD" id="cd00845">
    <property type="entry name" value="MPP_UshA_N_like"/>
    <property type="match status" value="1"/>
</dbReference>
<dbReference type="HOGENOM" id="CLU_005854_7_3_10"/>
<dbReference type="STRING" id="1121098.HMPREF1534_03269"/>
<dbReference type="InterPro" id="IPR004843">
    <property type="entry name" value="Calcineurin-like_PHP"/>
</dbReference>
<accession>U6R8E0</accession>
<dbReference type="PANTHER" id="PTHR11575:SF24">
    <property type="entry name" value="5'-NUCLEOTIDASE"/>
    <property type="match status" value="1"/>
</dbReference>
<dbReference type="Pfam" id="PF02872">
    <property type="entry name" value="5_nucleotid_C"/>
    <property type="match status" value="1"/>
</dbReference>
<dbReference type="eggNOG" id="COG0737">
    <property type="taxonomic scope" value="Bacteria"/>
</dbReference>
<dbReference type="RefSeq" id="WP_005943726.1">
    <property type="nucleotide sequence ID" value="NZ_KB890331.1"/>
</dbReference>